<feature type="signal peptide" evidence="1">
    <location>
        <begin position="1"/>
        <end position="18"/>
    </location>
</feature>
<proteinExistence type="predicted"/>
<reference evidence="2" key="1">
    <citation type="journal article" date="2021" name="PeerJ">
        <title>Extensive microbial diversity within the chicken gut microbiome revealed by metagenomics and culture.</title>
        <authorList>
            <person name="Gilroy R."/>
            <person name="Ravi A."/>
            <person name="Getino M."/>
            <person name="Pursley I."/>
            <person name="Horton D.L."/>
            <person name="Alikhan N.F."/>
            <person name="Baker D."/>
            <person name="Gharbi K."/>
            <person name="Hall N."/>
            <person name="Watson M."/>
            <person name="Adriaenssens E.M."/>
            <person name="Foster-Nyarko E."/>
            <person name="Jarju S."/>
            <person name="Secka A."/>
            <person name="Antonio M."/>
            <person name="Oren A."/>
            <person name="Chaudhuri R.R."/>
            <person name="La Ragione R."/>
            <person name="Hildebrand F."/>
            <person name="Pallen M.J."/>
        </authorList>
    </citation>
    <scope>NUCLEOTIDE SEQUENCE</scope>
    <source>
        <strain evidence="2">CHK185-5351</strain>
    </source>
</reference>
<organism evidence="2 3">
    <name type="scientific">Candidatus Fusicatenibacter intestinigallinarum</name>
    <dbReference type="NCBI Taxonomy" id="2838598"/>
    <lineage>
        <taxon>Bacteria</taxon>
        <taxon>Bacillati</taxon>
        <taxon>Bacillota</taxon>
        <taxon>Clostridia</taxon>
        <taxon>Lachnospirales</taxon>
        <taxon>Lachnospiraceae</taxon>
        <taxon>Fusicatenibacter</taxon>
    </lineage>
</organism>
<dbReference type="AlphaFoldDB" id="A0A9D2SMN6"/>
<feature type="chain" id="PRO_5038558839" evidence="1">
    <location>
        <begin position="19"/>
        <end position="136"/>
    </location>
</feature>
<keyword evidence="1" id="KW-0732">Signal</keyword>
<comment type="caution">
    <text evidence="2">The sequence shown here is derived from an EMBL/GenBank/DDBJ whole genome shotgun (WGS) entry which is preliminary data.</text>
</comment>
<evidence type="ECO:0000256" key="1">
    <source>
        <dbReference type="SAM" id="SignalP"/>
    </source>
</evidence>
<evidence type="ECO:0000313" key="3">
    <source>
        <dbReference type="Proteomes" id="UP000823849"/>
    </source>
</evidence>
<dbReference type="Proteomes" id="UP000823849">
    <property type="component" value="Unassembled WGS sequence"/>
</dbReference>
<reference evidence="2" key="2">
    <citation type="submission" date="2021-04" db="EMBL/GenBank/DDBJ databases">
        <authorList>
            <person name="Gilroy R."/>
        </authorList>
    </citation>
    <scope>NUCLEOTIDE SEQUENCE</scope>
    <source>
        <strain evidence="2">CHK185-5351</strain>
    </source>
</reference>
<dbReference type="EMBL" id="DWWU01000016">
    <property type="protein sequence ID" value="HJC14937.1"/>
    <property type="molecule type" value="Genomic_DNA"/>
</dbReference>
<evidence type="ECO:0000313" key="2">
    <source>
        <dbReference type="EMBL" id="HJC14937.1"/>
    </source>
</evidence>
<name>A0A9D2SMN6_9FIRM</name>
<gene>
    <name evidence="2" type="ORF">H9705_03775</name>
</gene>
<protein>
    <submittedName>
        <fullName evidence="2">Uncharacterized protein</fullName>
    </submittedName>
</protein>
<accession>A0A9D2SMN6</accession>
<sequence>MKKWIVVLVCTVVAGAAAGGIATRAAREIKTETLERRGCNLVIGNDSEDVIYAISVSYQKNGIPQEAVNSQYMNPGTEAYFSVSPSGGEDCVVTIRLDSHQTVTARLGEEFEPDEMNIYWLTEETDGEYVLNVRDD</sequence>